<dbReference type="SUPFAM" id="SSF53807">
    <property type="entry name" value="Helical backbone' metal receptor"/>
    <property type="match status" value="1"/>
</dbReference>
<gene>
    <name evidence="8" type="ORF">ACFSM5_07705</name>
</gene>
<organism evidence="8 9">
    <name type="scientific">Lacibacterium aquatile</name>
    <dbReference type="NCBI Taxonomy" id="1168082"/>
    <lineage>
        <taxon>Bacteria</taxon>
        <taxon>Pseudomonadati</taxon>
        <taxon>Pseudomonadota</taxon>
        <taxon>Alphaproteobacteria</taxon>
        <taxon>Rhodospirillales</taxon>
        <taxon>Rhodospirillaceae</taxon>
    </lineage>
</organism>
<evidence type="ECO:0000256" key="3">
    <source>
        <dbReference type="ARBA" id="ARBA00022448"/>
    </source>
</evidence>
<evidence type="ECO:0000256" key="5">
    <source>
        <dbReference type="ARBA" id="ARBA00022729"/>
    </source>
</evidence>
<comment type="caution">
    <text evidence="8">The sequence shown here is derived from an EMBL/GenBank/DDBJ whole genome shotgun (WGS) entry which is preliminary data.</text>
</comment>
<keyword evidence="4" id="KW-0479">Metal-binding</keyword>
<evidence type="ECO:0000256" key="1">
    <source>
        <dbReference type="ARBA" id="ARBA00004196"/>
    </source>
</evidence>
<keyword evidence="5 7" id="KW-0732">Signal</keyword>
<dbReference type="EMBL" id="JBHUIP010000005">
    <property type="protein sequence ID" value="MFD2262770.1"/>
    <property type="molecule type" value="Genomic_DNA"/>
</dbReference>
<name>A0ABW5DQI9_9PROT</name>
<dbReference type="Gene3D" id="3.40.50.1980">
    <property type="entry name" value="Nitrogenase molybdenum iron protein domain"/>
    <property type="match status" value="2"/>
</dbReference>
<comment type="subcellular location">
    <subcellularLocation>
        <location evidence="1">Cell envelope</location>
    </subcellularLocation>
</comment>
<dbReference type="InterPro" id="IPR050492">
    <property type="entry name" value="Bact_metal-bind_prot9"/>
</dbReference>
<evidence type="ECO:0000313" key="8">
    <source>
        <dbReference type="EMBL" id="MFD2262770.1"/>
    </source>
</evidence>
<evidence type="ECO:0000313" key="9">
    <source>
        <dbReference type="Proteomes" id="UP001597295"/>
    </source>
</evidence>
<dbReference type="PANTHER" id="PTHR42953">
    <property type="entry name" value="HIGH-AFFINITY ZINC UPTAKE SYSTEM PROTEIN ZNUA-RELATED"/>
    <property type="match status" value="1"/>
</dbReference>
<dbReference type="InterPro" id="IPR006127">
    <property type="entry name" value="ZnuA-like"/>
</dbReference>
<evidence type="ECO:0000256" key="2">
    <source>
        <dbReference type="ARBA" id="ARBA00011028"/>
    </source>
</evidence>
<sequence length="301" mass="31784">MSRLRLSLLSALSLLIAAPAFAEPVKVIASFSILGDMVSKVAGPDAEVRVLVGPDGDGHVYQPTPADAKAVAEAKAIFVNGLGFEGWMPRLIKSSGAKGPLIQATKGIKPLKGQEEGHGHGHDHGNEDPHAWHDLKNAQIYVKNIVAGLSAAAPEHAAAFAQRGAAYSADLAALDQDIRASIDALPKAKRKVITSHDAFAYFGRAYGITFLSPQGVSTEAEASAKDVANLIRQMRKEKIRAVFVENITDARLVSQIAKEANGELGSALFSDALSPDGGPAPDFISLMRYNTAKLTEGMAKN</sequence>
<accession>A0ABW5DQI9</accession>
<feature type="chain" id="PRO_5046637028" evidence="7">
    <location>
        <begin position="23"/>
        <end position="301"/>
    </location>
</feature>
<dbReference type="Pfam" id="PF01297">
    <property type="entry name" value="ZnuA"/>
    <property type="match status" value="1"/>
</dbReference>
<protein>
    <submittedName>
        <fullName evidence="8">Metal ABC transporter solute-binding protein, Zn/Mn family</fullName>
    </submittedName>
</protein>
<dbReference type="PRINTS" id="PR00691">
    <property type="entry name" value="ADHESINB"/>
</dbReference>
<dbReference type="Proteomes" id="UP001597295">
    <property type="component" value="Unassembled WGS sequence"/>
</dbReference>
<feature type="signal peptide" evidence="7">
    <location>
        <begin position="1"/>
        <end position="22"/>
    </location>
</feature>
<keyword evidence="3 6" id="KW-0813">Transport</keyword>
<comment type="similarity">
    <text evidence="2 6">Belongs to the bacterial solute-binding protein 9 family.</text>
</comment>
<dbReference type="PRINTS" id="PR00690">
    <property type="entry name" value="ADHESNFAMILY"/>
</dbReference>
<dbReference type="PANTHER" id="PTHR42953:SF1">
    <property type="entry name" value="METAL-BINDING PROTEIN HI_0362-RELATED"/>
    <property type="match status" value="1"/>
</dbReference>
<evidence type="ECO:0000256" key="7">
    <source>
        <dbReference type="SAM" id="SignalP"/>
    </source>
</evidence>
<evidence type="ECO:0000256" key="4">
    <source>
        <dbReference type="ARBA" id="ARBA00022723"/>
    </source>
</evidence>
<keyword evidence="9" id="KW-1185">Reference proteome</keyword>
<reference evidence="9" key="1">
    <citation type="journal article" date="2019" name="Int. J. Syst. Evol. Microbiol.">
        <title>The Global Catalogue of Microorganisms (GCM) 10K type strain sequencing project: providing services to taxonomists for standard genome sequencing and annotation.</title>
        <authorList>
            <consortium name="The Broad Institute Genomics Platform"/>
            <consortium name="The Broad Institute Genome Sequencing Center for Infectious Disease"/>
            <person name="Wu L."/>
            <person name="Ma J."/>
        </authorList>
    </citation>
    <scope>NUCLEOTIDE SEQUENCE [LARGE SCALE GENOMIC DNA]</scope>
    <source>
        <strain evidence="9">CGMCC 1.19062</strain>
    </source>
</reference>
<dbReference type="RefSeq" id="WP_379875737.1">
    <property type="nucleotide sequence ID" value="NZ_JBHUIP010000005.1"/>
</dbReference>
<proteinExistence type="inferred from homology"/>
<evidence type="ECO:0000256" key="6">
    <source>
        <dbReference type="RuleBase" id="RU003512"/>
    </source>
</evidence>
<dbReference type="InterPro" id="IPR006129">
    <property type="entry name" value="AdhesinB"/>
</dbReference>
<dbReference type="InterPro" id="IPR006128">
    <property type="entry name" value="Lipoprotein_PsaA-like"/>
</dbReference>